<evidence type="ECO:0000256" key="7">
    <source>
        <dbReference type="ARBA" id="ARBA00049244"/>
    </source>
</evidence>
<dbReference type="EC" id="2.7.7.7" evidence="1"/>
<evidence type="ECO:0000259" key="8">
    <source>
        <dbReference type="SMART" id="SM00481"/>
    </source>
</evidence>
<dbReference type="PANTHER" id="PTHR36928">
    <property type="entry name" value="PHOSPHATASE YCDX-RELATED"/>
    <property type="match status" value="1"/>
</dbReference>
<dbReference type="InterPro" id="IPR002054">
    <property type="entry name" value="DNA-dir_DNA_pol_X"/>
</dbReference>
<gene>
    <name evidence="10" type="ORF">COT20_02545</name>
</gene>
<dbReference type="PRINTS" id="PR00870">
    <property type="entry name" value="DNAPOLXBETA"/>
</dbReference>
<organism evidence="10 11">
    <name type="scientific">bacterium (Candidatus Gribaldobacteria) CG08_land_8_20_14_0_20_39_15</name>
    <dbReference type="NCBI Taxonomy" id="2014273"/>
    <lineage>
        <taxon>Bacteria</taxon>
        <taxon>Candidatus Gribaldobacteria</taxon>
    </lineage>
</organism>
<dbReference type="InterPro" id="IPR002008">
    <property type="entry name" value="DNA_pol_X_beta-like"/>
</dbReference>
<evidence type="ECO:0000256" key="4">
    <source>
        <dbReference type="ARBA" id="ARBA00022763"/>
    </source>
</evidence>
<dbReference type="InterPro" id="IPR037160">
    <property type="entry name" value="DNA_Pol_thumb_sf"/>
</dbReference>
<dbReference type="SMART" id="SM00481">
    <property type="entry name" value="POLIIIAc"/>
    <property type="match status" value="1"/>
</dbReference>
<dbReference type="PANTHER" id="PTHR36928:SF1">
    <property type="entry name" value="PHOSPHATASE YCDX-RELATED"/>
    <property type="match status" value="1"/>
</dbReference>
<dbReference type="Gene3D" id="1.10.150.110">
    <property type="entry name" value="DNA polymerase beta, N-terminal domain-like"/>
    <property type="match status" value="1"/>
</dbReference>
<dbReference type="Gene3D" id="1.10.150.20">
    <property type="entry name" value="5' to 3' exonuclease, C-terminal subdomain"/>
    <property type="match status" value="1"/>
</dbReference>
<dbReference type="InterPro" id="IPR029398">
    <property type="entry name" value="PolB_thumb"/>
</dbReference>
<dbReference type="SUPFAM" id="SSF47802">
    <property type="entry name" value="DNA polymerase beta, N-terminal domain-like"/>
    <property type="match status" value="1"/>
</dbReference>
<feature type="domain" description="DNA-directed DNA polymerase X" evidence="9">
    <location>
        <begin position="1"/>
        <end position="315"/>
    </location>
</feature>
<protein>
    <recommendedName>
        <fullName evidence="1">DNA-directed DNA polymerase</fullName>
        <ecNumber evidence="1">2.7.7.7</ecNumber>
    </recommendedName>
</protein>
<keyword evidence="2" id="KW-0808">Transferase</keyword>
<dbReference type="InterPro" id="IPR050243">
    <property type="entry name" value="PHP_phosphatase"/>
</dbReference>
<dbReference type="Gene3D" id="3.30.210.10">
    <property type="entry name" value="DNA polymerase, thumb domain"/>
    <property type="match status" value="1"/>
</dbReference>
<dbReference type="InterPro" id="IPR016195">
    <property type="entry name" value="Pol/histidinol_Pase-like"/>
</dbReference>
<dbReference type="InterPro" id="IPR027421">
    <property type="entry name" value="DNA_pol_lamdba_lyase_dom_sf"/>
</dbReference>
<reference evidence="11" key="1">
    <citation type="submission" date="2017-09" db="EMBL/GenBank/DDBJ databases">
        <title>Depth-based differentiation of microbial function through sediment-hosted aquifers and enrichment of novel symbionts in the deep terrestrial subsurface.</title>
        <authorList>
            <person name="Probst A.J."/>
            <person name="Ladd B."/>
            <person name="Jarett J.K."/>
            <person name="Geller-Mcgrath D.E."/>
            <person name="Sieber C.M.K."/>
            <person name="Emerson J.B."/>
            <person name="Anantharaman K."/>
            <person name="Thomas B.C."/>
            <person name="Malmstrom R."/>
            <person name="Stieglmeier M."/>
            <person name="Klingl A."/>
            <person name="Woyke T."/>
            <person name="Ryan C.M."/>
            <person name="Banfield J.F."/>
        </authorList>
    </citation>
    <scope>NUCLEOTIDE SEQUENCE [LARGE SCALE GENOMIC DNA]</scope>
</reference>
<name>A0A2M6XU04_9BACT</name>
<dbReference type="AlphaFoldDB" id="A0A2M6XU04"/>
<dbReference type="InterPro" id="IPR010996">
    <property type="entry name" value="HHH_MUS81"/>
</dbReference>
<dbReference type="InterPro" id="IPR004013">
    <property type="entry name" value="PHP_dom"/>
</dbReference>
<evidence type="ECO:0000256" key="2">
    <source>
        <dbReference type="ARBA" id="ARBA00022679"/>
    </source>
</evidence>
<evidence type="ECO:0000259" key="9">
    <source>
        <dbReference type="SMART" id="SM00483"/>
    </source>
</evidence>
<dbReference type="PIRSF" id="PIRSF005047">
    <property type="entry name" value="UCP005047_YshC"/>
    <property type="match status" value="1"/>
</dbReference>
<dbReference type="SUPFAM" id="SSF89550">
    <property type="entry name" value="PHP domain-like"/>
    <property type="match status" value="1"/>
</dbReference>
<dbReference type="Gene3D" id="3.30.460.10">
    <property type="entry name" value="Beta Polymerase, domain 2"/>
    <property type="match status" value="1"/>
</dbReference>
<evidence type="ECO:0000256" key="1">
    <source>
        <dbReference type="ARBA" id="ARBA00012417"/>
    </source>
</evidence>
<proteinExistence type="predicted"/>
<keyword evidence="4" id="KW-0227">DNA damage</keyword>
<evidence type="ECO:0000313" key="10">
    <source>
        <dbReference type="EMBL" id="PIU14739.1"/>
    </source>
</evidence>
<accession>A0A2M6XU04</accession>
<dbReference type="NCBIfam" id="NF006375">
    <property type="entry name" value="PRK08609.1"/>
    <property type="match status" value="1"/>
</dbReference>
<dbReference type="InterPro" id="IPR047967">
    <property type="entry name" value="PolX_PHP"/>
</dbReference>
<dbReference type="Proteomes" id="UP000229784">
    <property type="component" value="Unassembled WGS sequence"/>
</dbReference>
<dbReference type="Gene3D" id="3.20.20.140">
    <property type="entry name" value="Metal-dependent hydrolases"/>
    <property type="match status" value="1"/>
</dbReference>
<evidence type="ECO:0000256" key="3">
    <source>
        <dbReference type="ARBA" id="ARBA00022695"/>
    </source>
</evidence>
<evidence type="ECO:0000256" key="5">
    <source>
        <dbReference type="ARBA" id="ARBA00022932"/>
    </source>
</evidence>
<comment type="caution">
    <text evidence="10">The sequence shown here is derived from an EMBL/GenBank/DDBJ whole genome shotgun (WGS) entry which is preliminary data.</text>
</comment>
<dbReference type="CDD" id="cd07436">
    <property type="entry name" value="PHP_PolX"/>
    <property type="match status" value="1"/>
</dbReference>
<dbReference type="CDD" id="cd00141">
    <property type="entry name" value="NT_POLXc"/>
    <property type="match status" value="1"/>
</dbReference>
<keyword evidence="6" id="KW-0234">DNA repair</keyword>
<dbReference type="EMBL" id="PEXQ01000061">
    <property type="protein sequence ID" value="PIU14739.1"/>
    <property type="molecule type" value="Genomic_DNA"/>
</dbReference>
<comment type="catalytic activity">
    <reaction evidence="7">
        <text>DNA(n) + a 2'-deoxyribonucleoside 5'-triphosphate = DNA(n+1) + diphosphate</text>
        <dbReference type="Rhea" id="RHEA:22508"/>
        <dbReference type="Rhea" id="RHEA-COMP:17339"/>
        <dbReference type="Rhea" id="RHEA-COMP:17340"/>
        <dbReference type="ChEBI" id="CHEBI:33019"/>
        <dbReference type="ChEBI" id="CHEBI:61560"/>
        <dbReference type="ChEBI" id="CHEBI:173112"/>
        <dbReference type="EC" id="2.7.7.7"/>
    </reaction>
</comment>
<sequence>MVNQQLSKIFSEIALYLEMDSVPFKPQAYEKAALVLQALDEDVSDVYKKDGLAGLEAIEGVGVGLAEKIEEYLKTGNIKYYEQLKKKMPVNLEELTAVEGLGPKMVKILYQKLKIKNLADLEKAAKAGKIRGLAHFGLKSEQNILQGIEFLKRSKGRFVLGKIYPVVEEIYKKLEGLKEVEKISLAGSLRRMKETIGDVDFLVVSKKPGKIMDFFVGLPGVVKVWDKGLTKSSVRMEDGFDMDVRVVPTKSYGAALQYFTGSKEHNIVLRKIAIDKGLKLNEYGLFKGAKMIAGKTEEDIYRGLGLALMPPEIRENQGEIEAAQKNGLPKLIGYNDIRGDLHCHSNWDGGANGLEEMAKAGQDMGYDYLGIADHTKFLRIENGLDEKQLAEQRKEVDRINSKFKIQNSKFKILQGCEANIMPEGSIDINNEALANLDYVIAGVHSQMKMSKAQMTERIIKAMKNPNVDIISHPTGRLLGKRDEYQIDFDKILRAAKEFNVALEINGSPWRMDLKDSNVRRAKEAGIKTVVNTDSHQKDQLTFMKYGIAQARRGWVEKNDIINTQPLDKLLKFFR</sequence>
<dbReference type="Pfam" id="PF14716">
    <property type="entry name" value="HHH_8"/>
    <property type="match status" value="1"/>
</dbReference>
<keyword evidence="5" id="KW-0239">DNA-directed DNA polymerase</keyword>
<feature type="domain" description="Polymerase/histidinol phosphatase N-terminal" evidence="8">
    <location>
        <begin position="339"/>
        <end position="422"/>
    </location>
</feature>
<evidence type="ECO:0000313" key="11">
    <source>
        <dbReference type="Proteomes" id="UP000229784"/>
    </source>
</evidence>
<dbReference type="GO" id="GO:0003887">
    <property type="term" value="F:DNA-directed DNA polymerase activity"/>
    <property type="evidence" value="ECO:0007669"/>
    <property type="project" value="UniProtKB-KW"/>
</dbReference>
<dbReference type="Pfam" id="PF14791">
    <property type="entry name" value="DNA_pol_B_thumb"/>
    <property type="match status" value="1"/>
</dbReference>
<dbReference type="Pfam" id="PF02811">
    <property type="entry name" value="PHP"/>
    <property type="match status" value="1"/>
</dbReference>
<dbReference type="InterPro" id="IPR043519">
    <property type="entry name" value="NT_sf"/>
</dbReference>
<dbReference type="InterPro" id="IPR003141">
    <property type="entry name" value="Pol/His_phosphatase_N"/>
</dbReference>
<keyword evidence="3" id="KW-0548">Nucleotidyltransferase</keyword>
<dbReference type="SMART" id="SM00483">
    <property type="entry name" value="POLXc"/>
    <property type="match status" value="1"/>
</dbReference>
<dbReference type="GO" id="GO:0003677">
    <property type="term" value="F:DNA binding"/>
    <property type="evidence" value="ECO:0007669"/>
    <property type="project" value="InterPro"/>
</dbReference>
<dbReference type="GO" id="GO:0005829">
    <property type="term" value="C:cytosol"/>
    <property type="evidence" value="ECO:0007669"/>
    <property type="project" value="TreeGrafter"/>
</dbReference>
<dbReference type="GO" id="GO:0008270">
    <property type="term" value="F:zinc ion binding"/>
    <property type="evidence" value="ECO:0007669"/>
    <property type="project" value="TreeGrafter"/>
</dbReference>
<dbReference type="GO" id="GO:0042578">
    <property type="term" value="F:phosphoric ester hydrolase activity"/>
    <property type="evidence" value="ECO:0007669"/>
    <property type="project" value="TreeGrafter"/>
</dbReference>
<dbReference type="SUPFAM" id="SSF81301">
    <property type="entry name" value="Nucleotidyltransferase"/>
    <property type="match status" value="1"/>
</dbReference>
<evidence type="ECO:0000256" key="6">
    <source>
        <dbReference type="ARBA" id="ARBA00023204"/>
    </source>
</evidence>
<dbReference type="GO" id="GO:0006281">
    <property type="term" value="P:DNA repair"/>
    <property type="evidence" value="ECO:0007669"/>
    <property type="project" value="UniProtKB-KW"/>
</dbReference>
<dbReference type="InterPro" id="IPR022311">
    <property type="entry name" value="PolX-like"/>
</dbReference>